<dbReference type="GO" id="GO:0016020">
    <property type="term" value="C:membrane"/>
    <property type="evidence" value="ECO:0007669"/>
    <property type="project" value="UniProtKB-SubCell"/>
</dbReference>
<dbReference type="InterPro" id="IPR003439">
    <property type="entry name" value="ABC_transporter-like_ATP-bd"/>
</dbReference>
<comment type="subcellular location">
    <subcellularLocation>
        <location evidence="1">Membrane</location>
    </subcellularLocation>
</comment>
<dbReference type="PANTHER" id="PTHR43297:SF2">
    <property type="entry name" value="DIPEPTIDE TRANSPORT ATP-BINDING PROTEIN DPPD"/>
    <property type="match status" value="1"/>
</dbReference>
<keyword evidence="7" id="KW-0067">ATP-binding</keyword>
<evidence type="ECO:0000256" key="5">
    <source>
        <dbReference type="ARBA" id="ARBA00023136"/>
    </source>
</evidence>
<gene>
    <name evidence="7" type="ORF">FHP25_00675</name>
</gene>
<comment type="similarity">
    <text evidence="2">Belongs to the ABC transporter superfamily.</text>
</comment>
<evidence type="ECO:0000313" key="7">
    <source>
        <dbReference type="EMBL" id="TXL82246.1"/>
    </source>
</evidence>
<dbReference type="InterPro" id="IPR050388">
    <property type="entry name" value="ABC_Ni/Peptide_Import"/>
</dbReference>
<dbReference type="EMBL" id="VDUZ01000001">
    <property type="protein sequence ID" value="TXL82246.1"/>
    <property type="molecule type" value="Genomic_DNA"/>
</dbReference>
<evidence type="ECO:0000313" key="8">
    <source>
        <dbReference type="Proteomes" id="UP000321638"/>
    </source>
</evidence>
<sequence>MICRERAAAVAHWRGAAAHEPARRDGRRARQLISHAKRGVVACSKRRFSISSRRFLSAGLSTLTASSTMACGHQLVETLRLHQGLPRPAARARAMEMLRLVHIADPARRLDEHPHHLCGGMRQRVMIAIAMACNPQPVLSFCYRRRGPNPSMRGLEKGPR</sequence>
<evidence type="ECO:0000256" key="1">
    <source>
        <dbReference type="ARBA" id="ARBA00004370"/>
    </source>
</evidence>
<accession>A0A5C8PVM6</accession>
<protein>
    <submittedName>
        <fullName evidence="7">ATP-binding cassette domain-containing protein</fullName>
    </submittedName>
</protein>
<keyword evidence="4" id="KW-1003">Cell membrane</keyword>
<evidence type="ECO:0000256" key="2">
    <source>
        <dbReference type="ARBA" id="ARBA00005417"/>
    </source>
</evidence>
<dbReference type="Proteomes" id="UP000321638">
    <property type="component" value="Unassembled WGS sequence"/>
</dbReference>
<dbReference type="GO" id="GO:0005524">
    <property type="term" value="F:ATP binding"/>
    <property type="evidence" value="ECO:0007669"/>
    <property type="project" value="UniProtKB-KW"/>
</dbReference>
<keyword evidence="3" id="KW-0813">Transport</keyword>
<keyword evidence="7" id="KW-0547">Nucleotide-binding</keyword>
<evidence type="ECO:0000256" key="4">
    <source>
        <dbReference type="ARBA" id="ARBA00022475"/>
    </source>
</evidence>
<dbReference type="InterPro" id="IPR027417">
    <property type="entry name" value="P-loop_NTPase"/>
</dbReference>
<dbReference type="PANTHER" id="PTHR43297">
    <property type="entry name" value="OLIGOPEPTIDE TRANSPORT ATP-BINDING PROTEIN APPD"/>
    <property type="match status" value="1"/>
</dbReference>
<proteinExistence type="inferred from homology"/>
<keyword evidence="5" id="KW-0472">Membrane</keyword>
<dbReference type="Gene3D" id="3.40.50.300">
    <property type="entry name" value="P-loop containing nucleotide triphosphate hydrolases"/>
    <property type="match status" value="1"/>
</dbReference>
<organism evidence="7 8">
    <name type="scientific">Vineibacter terrae</name>
    <dbReference type="NCBI Taxonomy" id="2586908"/>
    <lineage>
        <taxon>Bacteria</taxon>
        <taxon>Pseudomonadati</taxon>
        <taxon>Pseudomonadota</taxon>
        <taxon>Alphaproteobacteria</taxon>
        <taxon>Hyphomicrobiales</taxon>
        <taxon>Vineibacter</taxon>
    </lineage>
</organism>
<dbReference type="SUPFAM" id="SSF52540">
    <property type="entry name" value="P-loop containing nucleoside triphosphate hydrolases"/>
    <property type="match status" value="1"/>
</dbReference>
<reference evidence="7 8" key="1">
    <citation type="submission" date="2019-06" db="EMBL/GenBank/DDBJ databases">
        <title>New taxonomy in bacterial strain CC-CFT640, isolated from vineyard.</title>
        <authorList>
            <person name="Lin S.-Y."/>
            <person name="Tsai C.-F."/>
            <person name="Young C.-C."/>
        </authorList>
    </citation>
    <scope>NUCLEOTIDE SEQUENCE [LARGE SCALE GENOMIC DNA]</scope>
    <source>
        <strain evidence="7 8">CC-CFT640</strain>
    </source>
</reference>
<dbReference type="Pfam" id="PF00005">
    <property type="entry name" value="ABC_tran"/>
    <property type="match status" value="1"/>
</dbReference>
<dbReference type="GO" id="GO:0016887">
    <property type="term" value="F:ATP hydrolysis activity"/>
    <property type="evidence" value="ECO:0007669"/>
    <property type="project" value="InterPro"/>
</dbReference>
<dbReference type="AlphaFoldDB" id="A0A5C8PVM6"/>
<feature type="domain" description="ABC transporter" evidence="6">
    <location>
        <begin position="37"/>
        <end position="136"/>
    </location>
</feature>
<name>A0A5C8PVM6_9HYPH</name>
<keyword evidence="8" id="KW-1185">Reference proteome</keyword>
<evidence type="ECO:0000256" key="3">
    <source>
        <dbReference type="ARBA" id="ARBA00022448"/>
    </source>
</evidence>
<comment type="caution">
    <text evidence="7">The sequence shown here is derived from an EMBL/GenBank/DDBJ whole genome shotgun (WGS) entry which is preliminary data.</text>
</comment>
<evidence type="ECO:0000259" key="6">
    <source>
        <dbReference type="Pfam" id="PF00005"/>
    </source>
</evidence>